<dbReference type="InterPro" id="IPR011089">
    <property type="entry name" value="GmrSD_C"/>
</dbReference>
<evidence type="ECO:0000313" key="5">
    <source>
        <dbReference type="EMBL" id="TDO30978.1"/>
    </source>
</evidence>
<name>A0A4V3C5R8_9ACTN</name>
<gene>
    <name evidence="5" type="ORF">EV643_1342</name>
</gene>
<evidence type="ECO:0000256" key="1">
    <source>
        <dbReference type="SAM" id="MobiDB-lite"/>
    </source>
</evidence>
<evidence type="ECO:0000313" key="6">
    <source>
        <dbReference type="Proteomes" id="UP000295388"/>
    </source>
</evidence>
<feature type="compositionally biased region" description="Basic and acidic residues" evidence="1">
    <location>
        <begin position="622"/>
        <end position="635"/>
    </location>
</feature>
<dbReference type="Proteomes" id="UP000295388">
    <property type="component" value="Unassembled WGS sequence"/>
</dbReference>
<evidence type="ECO:0000259" key="2">
    <source>
        <dbReference type="Pfam" id="PF03235"/>
    </source>
</evidence>
<dbReference type="InterPro" id="IPR004919">
    <property type="entry name" value="GmrSD_N"/>
</dbReference>
<comment type="caution">
    <text evidence="5">The sequence shown here is derived from an EMBL/GenBank/DDBJ whole genome shotgun (WGS) entry which is preliminary data.</text>
</comment>
<dbReference type="Pfam" id="PF03235">
    <property type="entry name" value="GmrSD_N"/>
    <property type="match status" value="1"/>
</dbReference>
<feature type="domain" description="GmrSD restriction endonucleases C-terminal" evidence="3">
    <location>
        <begin position="446"/>
        <end position="602"/>
    </location>
</feature>
<dbReference type="InterPro" id="IPR046301">
    <property type="entry name" value="DUF6416"/>
</dbReference>
<reference evidence="5 6" key="1">
    <citation type="submission" date="2019-03" db="EMBL/GenBank/DDBJ databases">
        <title>Genomic Encyclopedia of Type Strains, Phase III (KMG-III): the genomes of soil and plant-associated and newly described type strains.</title>
        <authorList>
            <person name="Whitman W."/>
        </authorList>
    </citation>
    <scope>NUCLEOTIDE SEQUENCE [LARGE SCALE GENOMIC DNA]</scope>
    <source>
        <strain evidence="5 6">VKM Ac-2527</strain>
    </source>
</reference>
<evidence type="ECO:0000259" key="3">
    <source>
        <dbReference type="Pfam" id="PF07510"/>
    </source>
</evidence>
<dbReference type="PANTHER" id="PTHR35149">
    <property type="entry name" value="SLL5132 PROTEIN"/>
    <property type="match status" value="1"/>
</dbReference>
<dbReference type="PANTHER" id="PTHR35149:SF1">
    <property type="entry name" value="DUF5655 DOMAIN-CONTAINING PROTEIN"/>
    <property type="match status" value="1"/>
</dbReference>
<keyword evidence="6" id="KW-1185">Reference proteome</keyword>
<dbReference type="EMBL" id="SNWQ01000034">
    <property type="protein sequence ID" value="TDO30978.1"/>
    <property type="molecule type" value="Genomic_DNA"/>
</dbReference>
<dbReference type="RefSeq" id="WP_133805414.1">
    <property type="nucleotide sequence ID" value="NZ_SNWQ01000034.1"/>
</dbReference>
<dbReference type="Pfam" id="PF24698">
    <property type="entry name" value="DUF7662"/>
    <property type="match status" value="1"/>
</dbReference>
<dbReference type="OrthoDB" id="9798761at2"/>
<dbReference type="Pfam" id="PF07510">
    <property type="entry name" value="GmrSD_C"/>
    <property type="match status" value="1"/>
</dbReference>
<feature type="region of interest" description="Disordered" evidence="1">
    <location>
        <begin position="614"/>
        <end position="635"/>
    </location>
</feature>
<dbReference type="AlphaFoldDB" id="A0A4V3C5R8"/>
<organism evidence="5 6">
    <name type="scientific">Kribbella caucasensis</name>
    <dbReference type="NCBI Taxonomy" id="2512215"/>
    <lineage>
        <taxon>Bacteria</taxon>
        <taxon>Bacillati</taxon>
        <taxon>Actinomycetota</taxon>
        <taxon>Actinomycetes</taxon>
        <taxon>Propionibacteriales</taxon>
        <taxon>Kribbellaceae</taxon>
        <taxon>Kribbella</taxon>
    </lineage>
</organism>
<dbReference type="Pfam" id="PF19980">
    <property type="entry name" value="DUF6416"/>
    <property type="match status" value="1"/>
</dbReference>
<dbReference type="InterPro" id="IPR056079">
    <property type="entry name" value="DUF7662"/>
</dbReference>
<proteinExistence type="predicted"/>
<protein>
    <submittedName>
        <fullName evidence="5">Uncharacterized protein DUF1524</fullName>
    </submittedName>
</protein>
<feature type="domain" description="GmrSD restriction endonucleases N-terminal" evidence="2">
    <location>
        <begin position="11"/>
        <end position="246"/>
    </location>
</feature>
<sequence>MDAKPYAPADIFGTHVRYVVPLFQRPYVWNQKDQWQPLWDDVSALAERILEAPPGGYGVPPVPPHFLGAIVVDQQPNPTGFIAVRHIIDGQQRLTTLQLLLDAAQWVVEHYGNAADSHGLRVLVQNNPEIAQHPDQMFKVWPTDRDQAAFRAAMDNDTVVPAELSGSRIAQAHAFFIDAISDWAEVASDEDKVKARLSALVTALRTHLRLVVIDLEPGDNAQVIFETLNHRGTPLLAADLVKNLVFQIAQSNGLPMETLYTQYWRELDGDYWRQQVAQGRLFRPRIDVFLNHWLTMKLMREVPTDRIFTEFRDGLIVTQQPDLGSLLAELASDADVYRKMDLLPPASVEGRFQYRVIKAMDTAVVGPLLMWLLRWTEEDLPETQRHKALNALESWLVRRALCRLTSKDTNKLVLELLQELNYAGPAIAGNTVEAVLARQTAQSRFWPDDALVQQSLAEEPVYKLLTRPRLRMILEALEDATRGPLGEGQACPRNLTVEHVMPQSWKDYWGGDLVGDEIGALRRDRTVQTLGNLTLVNDKLNPSMSNRPWTAEQAEQCGLGKQGKRDYLLGHSQLKLNASLVTANPSAWTEHAIIDRTRALSTVLTSIWPCPATVAQPARPPSSKERSTAYAEEARPGHAGKYQALWRWLDDNSADEVRLTFDEVEQILGLPLPPSARDYQTHWKGYSGTALGRAIRDAGWRAVTVGLNEQRVVLQRDTSEGAEPIDELGSGGWSYTDDDVEAAKYIWAHLSDAARAVMRTLMDAAPERVVALELAEAHQIRGGILGVAGVLTWPARYSADVRRPLPVHYDEGAVGQGANYWMDVVTASVFNAAIG</sequence>
<evidence type="ECO:0000259" key="4">
    <source>
        <dbReference type="Pfam" id="PF24698"/>
    </source>
</evidence>
<feature type="domain" description="DUF7662" evidence="4">
    <location>
        <begin position="642"/>
        <end position="714"/>
    </location>
</feature>
<accession>A0A4V3C5R8</accession>